<dbReference type="Proteomes" id="UP000410049">
    <property type="component" value="Unassembled WGS sequence"/>
</dbReference>
<name>A0A5M9ZID1_9BIFI</name>
<reference evidence="1 2" key="1">
    <citation type="journal article" date="2019" name="Syst. Appl. Microbiol.">
        <title>Characterization of Bifidobacterium species in feaces of the Egyptian fruit bat: Description of B. vespertilionis sp. nov. and B. rousetti sp. nov.</title>
        <authorList>
            <person name="Modesto M."/>
            <person name="Satti M."/>
            <person name="Watanabe K."/>
            <person name="Puglisi E."/>
            <person name="Morelli L."/>
            <person name="Huang C.-H."/>
            <person name="Liou J.-S."/>
            <person name="Miyashita M."/>
            <person name="Tamura T."/>
            <person name="Saito S."/>
            <person name="Mori K."/>
            <person name="Huang L."/>
            <person name="Sciavilla P."/>
            <person name="Sandri C."/>
            <person name="Spiezio C."/>
            <person name="Vitali F."/>
            <person name="Cavalieri D."/>
            <person name="Perpetuini G."/>
            <person name="Tofalo R."/>
            <person name="Bonetti A."/>
            <person name="Arita M."/>
            <person name="Mattarelli P."/>
        </authorList>
    </citation>
    <scope>NUCLEOTIDE SEQUENCE [LARGE SCALE GENOMIC DNA]</scope>
    <source>
        <strain evidence="1 2">RST17</strain>
    </source>
</reference>
<dbReference type="AlphaFoldDB" id="A0A5M9ZID1"/>
<protein>
    <submittedName>
        <fullName evidence="1">DUF4160 domain-containing protein</fullName>
    </submittedName>
</protein>
<evidence type="ECO:0000313" key="1">
    <source>
        <dbReference type="EMBL" id="KAA8827235.1"/>
    </source>
</evidence>
<dbReference type="InterPro" id="IPR025427">
    <property type="entry name" value="DUF4160"/>
</dbReference>
<dbReference type="EMBL" id="RZUH01000007">
    <property type="protein sequence ID" value="KAA8827235.1"/>
    <property type="molecule type" value="Genomic_DNA"/>
</dbReference>
<accession>A0A5M9ZID1</accession>
<gene>
    <name evidence="1" type="ORF">EMO91_09300</name>
</gene>
<comment type="caution">
    <text evidence="1">The sequence shown here is derived from an EMBL/GenBank/DDBJ whole genome shotgun (WGS) entry which is preliminary data.</text>
</comment>
<sequence>MPAISMFFGIVVTINPEDHEPPHIHVRYQGQEAAFTFDGELLAGELPRKQRRLVQAWIELHVEELEADWELAVNLEHPFRIEPLR</sequence>
<dbReference type="Pfam" id="PF13711">
    <property type="entry name" value="DUF4160"/>
    <property type="match status" value="1"/>
</dbReference>
<organism evidence="1 2">
    <name type="scientific">Bifidobacterium myosotis</name>
    <dbReference type="NCBI Taxonomy" id="1630166"/>
    <lineage>
        <taxon>Bacteria</taxon>
        <taxon>Bacillati</taxon>
        <taxon>Actinomycetota</taxon>
        <taxon>Actinomycetes</taxon>
        <taxon>Bifidobacteriales</taxon>
        <taxon>Bifidobacteriaceae</taxon>
        <taxon>Bifidobacterium</taxon>
    </lineage>
</organism>
<dbReference type="RefSeq" id="WP_150379704.1">
    <property type="nucleotide sequence ID" value="NZ_RZUH01000007.1"/>
</dbReference>
<proteinExistence type="predicted"/>
<evidence type="ECO:0000313" key="2">
    <source>
        <dbReference type="Proteomes" id="UP000410049"/>
    </source>
</evidence>